<protein>
    <recommendedName>
        <fullName evidence="3">MalT-like TPR region domain-containing protein</fullName>
    </recommendedName>
</protein>
<dbReference type="OrthoDB" id="7628974at2"/>
<accession>A0A0P6Y3R1</accession>
<evidence type="ECO:0000313" key="2">
    <source>
        <dbReference type="Proteomes" id="UP000050544"/>
    </source>
</evidence>
<sequence length="181" mass="19666">MAATTDPVRWEKEAQTAYAQGAYEAAAQAFENAALAYEESGETLKAAEMRNNASVAWLQAEHPEAALRCVEGTPELFARAGDERRQALALGNQAAALEALGQAETALNLYRQAADGLKAVGEMENYALVMRRISALQVQTGRRVDALLSMQAALEHQPRLSPRERVLKSLIGTVQRLMGIK</sequence>
<dbReference type="Gene3D" id="1.25.40.10">
    <property type="entry name" value="Tetratricopeptide repeat domain"/>
    <property type="match status" value="1"/>
</dbReference>
<dbReference type="InterPro" id="IPR011990">
    <property type="entry name" value="TPR-like_helical_dom_sf"/>
</dbReference>
<comment type="caution">
    <text evidence="1">The sequence shown here is derived from an EMBL/GenBank/DDBJ whole genome shotgun (WGS) entry which is preliminary data.</text>
</comment>
<organism evidence="1 2">
    <name type="scientific">Thermanaerothrix daxensis</name>
    <dbReference type="NCBI Taxonomy" id="869279"/>
    <lineage>
        <taxon>Bacteria</taxon>
        <taxon>Bacillati</taxon>
        <taxon>Chloroflexota</taxon>
        <taxon>Anaerolineae</taxon>
        <taxon>Anaerolineales</taxon>
        <taxon>Anaerolineaceae</taxon>
        <taxon>Thermanaerothrix</taxon>
    </lineage>
</organism>
<name>A0A0P6Y3R1_9CHLR</name>
<dbReference type="AlphaFoldDB" id="A0A0P6Y3R1"/>
<reference evidence="1 2" key="1">
    <citation type="submission" date="2015-07" db="EMBL/GenBank/DDBJ databases">
        <title>Whole genome sequence of Thermanaerothrix daxensis DSM 23592.</title>
        <authorList>
            <person name="Hemp J."/>
            <person name="Ward L.M."/>
            <person name="Pace L.A."/>
            <person name="Fischer W.W."/>
        </authorList>
    </citation>
    <scope>NUCLEOTIDE SEQUENCE [LARGE SCALE GENOMIC DNA]</scope>
    <source>
        <strain evidence="1 2">GNS-1</strain>
    </source>
</reference>
<dbReference type="Proteomes" id="UP000050544">
    <property type="component" value="Unassembled WGS sequence"/>
</dbReference>
<proteinExistence type="predicted"/>
<gene>
    <name evidence="1" type="ORF">SE15_02375</name>
</gene>
<dbReference type="SUPFAM" id="SSF48452">
    <property type="entry name" value="TPR-like"/>
    <property type="match status" value="1"/>
</dbReference>
<dbReference type="RefSeq" id="WP_054520493.1">
    <property type="nucleotide sequence ID" value="NZ_LGKO01000002.1"/>
</dbReference>
<evidence type="ECO:0000313" key="1">
    <source>
        <dbReference type="EMBL" id="KPL84051.1"/>
    </source>
</evidence>
<dbReference type="EMBL" id="LGKO01000002">
    <property type="protein sequence ID" value="KPL84051.1"/>
    <property type="molecule type" value="Genomic_DNA"/>
</dbReference>
<dbReference type="STRING" id="869279.SE15_02375"/>
<keyword evidence="2" id="KW-1185">Reference proteome</keyword>
<dbReference type="Pfam" id="PF14938">
    <property type="entry name" value="SNAP"/>
    <property type="match status" value="1"/>
</dbReference>
<evidence type="ECO:0008006" key="3">
    <source>
        <dbReference type="Google" id="ProtNLM"/>
    </source>
</evidence>